<evidence type="ECO:0000313" key="2">
    <source>
        <dbReference type="Proteomes" id="UP000629420"/>
    </source>
</evidence>
<sequence length="274" mass="32244">MLLFCILPDLRFTVMGGGLSLFYLWKLYKEIFNNFGIAKQIECLFNKAGRINKLATHLTKNEPMKEMIYKPDVRISNPIYLIRQAEELINIAKSNENASSLIYASLECRIALELMELNFLLHSVKREEREQIIEDSKPKNGIDRVNSKIGSLKYKYQNFLQAVCEILDIDNEFYDYKKSKDFQHELSTYIHSYYLIDVEIKYQSAYMQKCLELILDVINFVKTSMPFKDGTYTMLGMEIASMPEEDRLILDEWKTSPKMTYEELKEKLKSNHNK</sequence>
<dbReference type="EMBL" id="CP068439">
    <property type="protein sequence ID" value="QQX76453.1"/>
    <property type="molecule type" value="Genomic_DNA"/>
</dbReference>
<gene>
    <name evidence="1" type="ORF">JK629_14185</name>
</gene>
<keyword evidence="2" id="KW-1185">Reference proteome</keyword>
<organism evidence="1 2">
    <name type="scientific">Aequorivita iocasae</name>
    <dbReference type="NCBI Taxonomy" id="2803865"/>
    <lineage>
        <taxon>Bacteria</taxon>
        <taxon>Pseudomonadati</taxon>
        <taxon>Bacteroidota</taxon>
        <taxon>Flavobacteriia</taxon>
        <taxon>Flavobacteriales</taxon>
        <taxon>Flavobacteriaceae</taxon>
        <taxon>Aequorivita</taxon>
    </lineage>
</organism>
<evidence type="ECO:0000313" key="1">
    <source>
        <dbReference type="EMBL" id="QQX76453.1"/>
    </source>
</evidence>
<protein>
    <recommendedName>
        <fullName evidence="3">HEPN domain-containing protein</fullName>
    </recommendedName>
</protein>
<dbReference type="RefSeq" id="WP_202336257.1">
    <property type="nucleotide sequence ID" value="NZ_CP068439.1"/>
</dbReference>
<evidence type="ECO:0008006" key="3">
    <source>
        <dbReference type="Google" id="ProtNLM"/>
    </source>
</evidence>
<name>A0ABX7DQU6_9FLAO</name>
<proteinExistence type="predicted"/>
<reference evidence="1 2" key="1">
    <citation type="submission" date="2021-01" db="EMBL/GenBank/DDBJ databases">
        <title>Aequorivita sp. strain KX20305, a bacterium isolated from the sediment collected at a cold seep field in South China Sea.</title>
        <authorList>
            <person name="Zhang H."/>
            <person name="Li C."/>
        </authorList>
    </citation>
    <scope>NUCLEOTIDE SEQUENCE [LARGE SCALE GENOMIC DNA]</scope>
    <source>
        <strain evidence="1 2">KX20305</strain>
    </source>
</reference>
<dbReference type="Proteomes" id="UP000629420">
    <property type="component" value="Chromosome"/>
</dbReference>
<accession>A0ABX7DQU6</accession>